<name>A0A2V5ITB0_9EURO</name>
<protein>
    <submittedName>
        <fullName evidence="2">Uncharacterized protein</fullName>
    </submittedName>
</protein>
<gene>
    <name evidence="2" type="ORF">BP00DRAFT_31722</name>
</gene>
<feature type="transmembrane region" description="Helical" evidence="1">
    <location>
        <begin position="12"/>
        <end position="31"/>
    </location>
</feature>
<proteinExistence type="predicted"/>
<evidence type="ECO:0000313" key="3">
    <source>
        <dbReference type="Proteomes" id="UP000248817"/>
    </source>
</evidence>
<dbReference type="Proteomes" id="UP000248817">
    <property type="component" value="Unassembled WGS sequence"/>
</dbReference>
<organism evidence="2 3">
    <name type="scientific">Aspergillus indologenus CBS 114.80</name>
    <dbReference type="NCBI Taxonomy" id="1450541"/>
    <lineage>
        <taxon>Eukaryota</taxon>
        <taxon>Fungi</taxon>
        <taxon>Dikarya</taxon>
        <taxon>Ascomycota</taxon>
        <taxon>Pezizomycotina</taxon>
        <taxon>Eurotiomycetes</taxon>
        <taxon>Eurotiomycetidae</taxon>
        <taxon>Eurotiales</taxon>
        <taxon>Aspergillaceae</taxon>
        <taxon>Aspergillus</taxon>
        <taxon>Aspergillus subgen. Circumdati</taxon>
    </lineage>
</organism>
<evidence type="ECO:0000256" key="1">
    <source>
        <dbReference type="SAM" id="Phobius"/>
    </source>
</evidence>
<dbReference type="EMBL" id="KZ825575">
    <property type="protein sequence ID" value="PYI27207.1"/>
    <property type="molecule type" value="Genomic_DNA"/>
</dbReference>
<keyword evidence="3" id="KW-1185">Reference proteome</keyword>
<accession>A0A2V5ITB0</accession>
<dbReference type="AlphaFoldDB" id="A0A2V5ITB0"/>
<feature type="transmembrane region" description="Helical" evidence="1">
    <location>
        <begin position="51"/>
        <end position="68"/>
    </location>
</feature>
<sequence>MTADMTSIPQFIFVFSVVLVFVVYDLPWISHHTYSPYVYCCLFPIAKWDGVTRRLDWILFFLFFFFFLT</sequence>
<reference evidence="2 3" key="1">
    <citation type="submission" date="2018-02" db="EMBL/GenBank/DDBJ databases">
        <title>The genomes of Aspergillus section Nigri reveals drivers in fungal speciation.</title>
        <authorList>
            <consortium name="DOE Joint Genome Institute"/>
            <person name="Vesth T.C."/>
            <person name="Nybo J."/>
            <person name="Theobald S."/>
            <person name="Brandl J."/>
            <person name="Frisvad J.C."/>
            <person name="Nielsen K.F."/>
            <person name="Lyhne E.K."/>
            <person name="Kogle M.E."/>
            <person name="Kuo A."/>
            <person name="Riley R."/>
            <person name="Clum A."/>
            <person name="Nolan M."/>
            <person name="Lipzen A."/>
            <person name="Salamov A."/>
            <person name="Henrissat B."/>
            <person name="Wiebenga A."/>
            <person name="De vries R.P."/>
            <person name="Grigoriev I.V."/>
            <person name="Mortensen U.H."/>
            <person name="Andersen M.R."/>
            <person name="Baker S.E."/>
        </authorList>
    </citation>
    <scope>NUCLEOTIDE SEQUENCE [LARGE SCALE GENOMIC DNA]</scope>
    <source>
        <strain evidence="2 3">CBS 114.80</strain>
    </source>
</reference>
<evidence type="ECO:0000313" key="2">
    <source>
        <dbReference type="EMBL" id="PYI27207.1"/>
    </source>
</evidence>
<keyword evidence="1" id="KW-0812">Transmembrane</keyword>
<keyword evidence="1" id="KW-0472">Membrane</keyword>
<keyword evidence="1" id="KW-1133">Transmembrane helix</keyword>